<organism evidence="3 4">
    <name type="scientific">Armatimonas rosea</name>
    <dbReference type="NCBI Taxonomy" id="685828"/>
    <lineage>
        <taxon>Bacteria</taxon>
        <taxon>Bacillati</taxon>
        <taxon>Armatimonadota</taxon>
        <taxon>Armatimonadia</taxon>
        <taxon>Armatimonadales</taxon>
        <taxon>Armatimonadaceae</taxon>
        <taxon>Armatimonas</taxon>
    </lineage>
</organism>
<dbReference type="InterPro" id="IPR052516">
    <property type="entry name" value="N-heterocyclic_Hydroxylase"/>
</dbReference>
<evidence type="ECO:0000313" key="4">
    <source>
        <dbReference type="Proteomes" id="UP000520814"/>
    </source>
</evidence>
<evidence type="ECO:0000259" key="2">
    <source>
        <dbReference type="SMART" id="SM01008"/>
    </source>
</evidence>
<dbReference type="InterPro" id="IPR008274">
    <property type="entry name" value="AldOxase/xan_DH_MoCoBD1"/>
</dbReference>
<sequence length="727" mass="77686">MNRRDFFKATALIGGGFALGLYSDSETPAQAQPPRQGPPPLEPSAFIKIAADGTVTILSRAPEIGQGMKTTLPMLIAEELDIDWKSVRVEQADVDPRYGGQFTGGSGGTPSGWEPVRRVGAAARALLIAAAAKEWGAAEADCHTASGEVFHTATNRRLGYGALAAKALAMPLPDPATLKMKDPASYKIIGKPTGGVDVPKIVTGKPLFGIDVHLPGMLYATFHKTPVLGGKVVKANTEAVAKLPGVKKAFVVEGNPGVGLESGVVIVAATWWQAQTARKQLEVTWDEGKWASYESKEHFAKAAELLGKTPARTVGKVGDPDAELEKAAKVIEARYAYPIIAHAPLEPQNCTALFKDGKLELWSTSQIPTGGRSGSARVVGIPESAVTMHLHRAGGGFGRRLYNDMVVDAAWIAKEIAGVPIKLLWSREDDFAHDYYRAGGWHHFKIGLDASGKTVALHDHFVGYGENDRFVDSGGVGPGEFPVRTIPNYALGLSMVPLAVRTGALRAPGSNVHAFIFQCLTDELAHAAGKDPVAFRLEQLAALEALPGNQRGMDIERMRTVLNLAVERSGWGKKTLPKGTGMGVAFYFSHSGYFAEVVQVKVSAKKAIKVEKVWVVGDVGHTIINPVAAESQVCGSIIDGMSQMMAQEITLAKGRVVQENFSEHPMVRLNEAPREIDVHFHKSNNRPTGLGEPALPPILPAIANAVFAATGERVRTLPLAKSGYSWG</sequence>
<proteinExistence type="predicted"/>
<dbReference type="PANTHER" id="PTHR47495:SF2">
    <property type="entry name" value="ALDEHYDE DEHYDROGENASE"/>
    <property type="match status" value="1"/>
</dbReference>
<dbReference type="InterPro" id="IPR006311">
    <property type="entry name" value="TAT_signal"/>
</dbReference>
<protein>
    <submittedName>
        <fullName evidence="3">Isoquinoline 1-oxidoreductase beta subunit</fullName>
        <ecNumber evidence="3">1.3.99.16</ecNumber>
    </submittedName>
</protein>
<dbReference type="Gene3D" id="3.30.365.10">
    <property type="entry name" value="Aldehyde oxidase/xanthine dehydrogenase, molybdopterin binding domain"/>
    <property type="match status" value="4"/>
</dbReference>
<dbReference type="InterPro" id="IPR046867">
    <property type="entry name" value="AldOxase/xan_DH_MoCoBD2"/>
</dbReference>
<dbReference type="InterPro" id="IPR012368">
    <property type="entry name" value="OxRdtase_Mopterin-bd_su_IorB"/>
</dbReference>
<dbReference type="PROSITE" id="PS51318">
    <property type="entry name" value="TAT"/>
    <property type="match status" value="1"/>
</dbReference>
<comment type="caution">
    <text evidence="3">The sequence shown here is derived from an EMBL/GenBank/DDBJ whole genome shotgun (WGS) entry which is preliminary data.</text>
</comment>
<dbReference type="GO" id="GO:0047121">
    <property type="term" value="F:isoquinoline 1-oxidoreductase activity"/>
    <property type="evidence" value="ECO:0007669"/>
    <property type="project" value="UniProtKB-EC"/>
</dbReference>
<feature type="region of interest" description="Disordered" evidence="1">
    <location>
        <begin position="24"/>
        <end position="43"/>
    </location>
</feature>
<name>A0A7W9W5C8_ARMRO</name>
<feature type="domain" description="Aldehyde oxidase/xanthine dehydrogenase a/b hammerhead" evidence="2">
    <location>
        <begin position="203"/>
        <end position="289"/>
    </location>
</feature>
<accession>A0A7W9W5C8</accession>
<dbReference type="Gene3D" id="3.90.1170.50">
    <property type="entry name" value="Aldehyde oxidase/xanthine dehydrogenase, a/b hammerhead"/>
    <property type="match status" value="1"/>
</dbReference>
<dbReference type="PANTHER" id="PTHR47495">
    <property type="entry name" value="ALDEHYDE DEHYDROGENASE"/>
    <property type="match status" value="1"/>
</dbReference>
<gene>
    <name evidence="3" type="ORF">HNQ39_000557</name>
</gene>
<keyword evidence="3" id="KW-0560">Oxidoreductase</keyword>
<dbReference type="InterPro" id="IPR037165">
    <property type="entry name" value="AldOxase/xan_DH_Mopterin-bd_sf"/>
</dbReference>
<dbReference type="SUPFAM" id="SSF56003">
    <property type="entry name" value="Molybdenum cofactor-binding domain"/>
    <property type="match status" value="2"/>
</dbReference>
<dbReference type="AlphaFoldDB" id="A0A7W9W5C8"/>
<reference evidence="3 4" key="1">
    <citation type="submission" date="2020-08" db="EMBL/GenBank/DDBJ databases">
        <title>Genomic Encyclopedia of Type Strains, Phase IV (KMG-IV): sequencing the most valuable type-strain genomes for metagenomic binning, comparative biology and taxonomic classification.</title>
        <authorList>
            <person name="Goeker M."/>
        </authorList>
    </citation>
    <scope>NUCLEOTIDE SEQUENCE [LARGE SCALE GENOMIC DNA]</scope>
    <source>
        <strain evidence="3 4">DSM 23562</strain>
    </source>
</reference>
<dbReference type="RefSeq" id="WP_184192423.1">
    <property type="nucleotide sequence ID" value="NZ_JACHGW010000001.1"/>
</dbReference>
<dbReference type="EC" id="1.3.99.16" evidence="3"/>
<dbReference type="Pfam" id="PF02738">
    <property type="entry name" value="MoCoBD_1"/>
    <property type="match status" value="1"/>
</dbReference>
<dbReference type="EMBL" id="JACHGW010000001">
    <property type="protein sequence ID" value="MBB6048795.1"/>
    <property type="molecule type" value="Genomic_DNA"/>
</dbReference>
<keyword evidence="4" id="KW-1185">Reference proteome</keyword>
<evidence type="ECO:0000313" key="3">
    <source>
        <dbReference type="EMBL" id="MBB6048795.1"/>
    </source>
</evidence>
<dbReference type="SMART" id="SM01008">
    <property type="entry name" value="Ald_Xan_dh_C"/>
    <property type="match status" value="1"/>
</dbReference>
<dbReference type="PIRSF" id="PIRSF036389">
    <property type="entry name" value="IOR_B"/>
    <property type="match status" value="1"/>
</dbReference>
<evidence type="ECO:0000256" key="1">
    <source>
        <dbReference type="SAM" id="MobiDB-lite"/>
    </source>
</evidence>
<dbReference type="Pfam" id="PF20256">
    <property type="entry name" value="MoCoBD_2"/>
    <property type="match status" value="2"/>
</dbReference>
<dbReference type="Proteomes" id="UP000520814">
    <property type="component" value="Unassembled WGS sequence"/>
</dbReference>
<dbReference type="InterPro" id="IPR000674">
    <property type="entry name" value="Ald_Oxase/Xan_DH_a/b"/>
</dbReference>